<dbReference type="EMBL" id="JACXWA010000028">
    <property type="protein sequence ID" value="MBD3870065.1"/>
    <property type="molecule type" value="Genomic_DNA"/>
</dbReference>
<dbReference type="Pfam" id="PF07963">
    <property type="entry name" value="N_methyl"/>
    <property type="match status" value="1"/>
</dbReference>
<evidence type="ECO:0000313" key="2">
    <source>
        <dbReference type="EMBL" id="MBD3870065.1"/>
    </source>
</evidence>
<organism evidence="2 3">
    <name type="scientific">Candidatus Sulfomarinibacter kjeldsenii</name>
    <dbReference type="NCBI Taxonomy" id="2885994"/>
    <lineage>
        <taxon>Bacteria</taxon>
        <taxon>Pseudomonadati</taxon>
        <taxon>Acidobacteriota</taxon>
        <taxon>Thermoanaerobaculia</taxon>
        <taxon>Thermoanaerobaculales</taxon>
        <taxon>Candidatus Sulfomarinibacteraceae</taxon>
        <taxon>Candidatus Sulfomarinibacter</taxon>
    </lineage>
</organism>
<keyword evidence="1" id="KW-0472">Membrane</keyword>
<dbReference type="SUPFAM" id="SSF54523">
    <property type="entry name" value="Pili subunits"/>
    <property type="match status" value="1"/>
</dbReference>
<accession>A0A8J7C340</accession>
<dbReference type="InterPro" id="IPR012902">
    <property type="entry name" value="N_methyl_site"/>
</dbReference>
<reference evidence="2 3" key="1">
    <citation type="submission" date="2020-08" db="EMBL/GenBank/DDBJ databases">
        <title>Acidobacteriota in marine sediments use diverse sulfur dissimilation pathways.</title>
        <authorList>
            <person name="Wasmund K."/>
        </authorList>
    </citation>
    <scope>NUCLEOTIDE SEQUENCE [LARGE SCALE GENOMIC DNA]</scope>
    <source>
        <strain evidence="2">MAG AM3-A</strain>
    </source>
</reference>
<evidence type="ECO:0000313" key="3">
    <source>
        <dbReference type="Proteomes" id="UP000598633"/>
    </source>
</evidence>
<dbReference type="InterPro" id="IPR045584">
    <property type="entry name" value="Pilin-like"/>
</dbReference>
<evidence type="ECO:0000256" key="1">
    <source>
        <dbReference type="SAM" id="Phobius"/>
    </source>
</evidence>
<keyword evidence="1" id="KW-0812">Transmembrane</keyword>
<dbReference type="Gene3D" id="3.30.700.10">
    <property type="entry name" value="Glycoprotein, Type 4 Pilin"/>
    <property type="match status" value="1"/>
</dbReference>
<sequence length="209" mass="23052">MMKYPDSLPSSDRFRRCERGFTLMELMVVVAIIGFLVSIGYPMLRRSLVRAELLGEVNMIQQAASVARINAIKQSGRVTLKILDDDALQEGGVVAAWVDRNEDGVNNEPADDQVGRWILKNGFSLGPDSGNDLFQLGGTNNRGMVFLPTGTTIVNSAGNIGVGQGAVLVGDDRLNSIRLLIRGGSGTITKEMWNPYDEVWSDELRFWRY</sequence>
<protein>
    <submittedName>
        <fullName evidence="2">Prepilin-type N-terminal cleavage/methylation domain-containing protein</fullName>
    </submittedName>
</protein>
<gene>
    <name evidence="2" type="ORF">IFJ97_01740</name>
</gene>
<dbReference type="AlphaFoldDB" id="A0A8J7C340"/>
<comment type="caution">
    <text evidence="2">The sequence shown here is derived from an EMBL/GenBank/DDBJ whole genome shotgun (WGS) entry which is preliminary data.</text>
</comment>
<name>A0A8J7C340_9BACT</name>
<feature type="transmembrane region" description="Helical" evidence="1">
    <location>
        <begin position="21"/>
        <end position="44"/>
    </location>
</feature>
<dbReference type="NCBIfam" id="TIGR02532">
    <property type="entry name" value="IV_pilin_GFxxxE"/>
    <property type="match status" value="1"/>
</dbReference>
<keyword evidence="1" id="KW-1133">Transmembrane helix</keyword>
<proteinExistence type="predicted"/>
<dbReference type="Proteomes" id="UP000598633">
    <property type="component" value="Unassembled WGS sequence"/>
</dbReference>